<comment type="cofactor">
    <cofactor evidence="1">
        <name>pyridoxal 5'-phosphate</name>
        <dbReference type="ChEBI" id="CHEBI:597326"/>
    </cofactor>
</comment>
<dbReference type="SUPFAM" id="SSF53686">
    <property type="entry name" value="Tryptophan synthase beta subunit-like PLP-dependent enzymes"/>
    <property type="match status" value="1"/>
</dbReference>
<dbReference type="Pfam" id="PF00291">
    <property type="entry name" value="PALP"/>
    <property type="match status" value="1"/>
</dbReference>
<comment type="caution">
    <text evidence="6">The sequence shown here is derived from an EMBL/GenBank/DDBJ whole genome shotgun (WGS) entry which is preliminary data.</text>
</comment>
<keyword evidence="4" id="KW-0547">Nucleotide-binding</keyword>
<dbReference type="GO" id="GO:0019148">
    <property type="term" value="F:D-cysteine desulfhydrase activity"/>
    <property type="evidence" value="ECO:0007669"/>
    <property type="project" value="TreeGrafter"/>
</dbReference>
<protein>
    <submittedName>
        <fullName evidence="6">Pyridoxal-phosphate dependent enzyme</fullName>
    </submittedName>
</protein>
<dbReference type="PROSITE" id="PS50975">
    <property type="entry name" value="ATP_GRASP"/>
    <property type="match status" value="1"/>
</dbReference>
<evidence type="ECO:0000256" key="4">
    <source>
        <dbReference type="PROSITE-ProRule" id="PRU00409"/>
    </source>
</evidence>
<evidence type="ECO:0000256" key="2">
    <source>
        <dbReference type="ARBA" id="ARBA00008639"/>
    </source>
</evidence>
<dbReference type="InterPro" id="IPR001926">
    <property type="entry name" value="TrpB-like_PALP"/>
</dbReference>
<reference evidence="6" key="1">
    <citation type="journal article" date="2021" name="PeerJ">
        <title>Extensive microbial diversity within the chicken gut microbiome revealed by metagenomics and culture.</title>
        <authorList>
            <person name="Gilroy R."/>
            <person name="Ravi A."/>
            <person name="Getino M."/>
            <person name="Pursley I."/>
            <person name="Horton D.L."/>
            <person name="Alikhan N.F."/>
            <person name="Baker D."/>
            <person name="Gharbi K."/>
            <person name="Hall N."/>
            <person name="Watson M."/>
            <person name="Adriaenssens E.M."/>
            <person name="Foster-Nyarko E."/>
            <person name="Jarju S."/>
            <person name="Secka A."/>
            <person name="Antonio M."/>
            <person name="Oren A."/>
            <person name="Chaudhuri R.R."/>
            <person name="La Ragione R."/>
            <person name="Hildebrand F."/>
            <person name="Pallen M.J."/>
        </authorList>
    </citation>
    <scope>NUCLEOTIDE SEQUENCE</scope>
    <source>
        <strain evidence="6">ChiSjej1B19-5720</strain>
    </source>
</reference>
<dbReference type="InterPro" id="IPR036052">
    <property type="entry name" value="TrpB-like_PALP_sf"/>
</dbReference>
<comment type="similarity">
    <text evidence="2">Belongs to the ACC deaminase/D-cysteine desulfhydrase family.</text>
</comment>
<dbReference type="GO" id="GO:0046872">
    <property type="term" value="F:metal ion binding"/>
    <property type="evidence" value="ECO:0007669"/>
    <property type="project" value="InterPro"/>
</dbReference>
<dbReference type="Gene3D" id="3.30.470.20">
    <property type="entry name" value="ATP-grasp fold, B domain"/>
    <property type="match status" value="1"/>
</dbReference>
<dbReference type="Gene3D" id="3.40.50.1100">
    <property type="match status" value="2"/>
</dbReference>
<evidence type="ECO:0000313" key="6">
    <source>
        <dbReference type="EMBL" id="HJB29399.1"/>
    </source>
</evidence>
<gene>
    <name evidence="6" type="ORF">IAA06_11480</name>
</gene>
<sequence length="717" mass="80836">MRKIVIIGANDFQRPLIQKAKEMGYETHVFAWREGASGAADADKFYEISITEKEKILEICREIWPEGVATIGSDLANITVQYLARKLGLPGNSQECIEKTTNKYLMRKAMKEAGIPVPFFQVVGEEDKKKISAQNGDGRKDISIPSYPVIVKPTDRSGSRAITLVKEEKDLIPAIERAIEQSFEKKAIVEACLSGAEYSVESISYKGRHTCLAITKKFTTGAPHYIETGHLEPAPLSKELKEKVERTVCAALDALGVEYGAGHSELRIDREENIHIIEIGSRMGGDCIGSDLVPLSTGRDYVKMVIDIACGREPEISEKKEHIAAIRFLMCKKDMERMEELKKSHPQCLKKITVPETFPSGEILDSGGRPGFYILQTETMEEMEGLLHRGPKENPIQIFETPVHKLRLSDGENQFFVKRDDLLSFSFGGNKVRFGEKFVEDMRRKHCDAMIIYGNYHSNLCRILSAVCRELSIPCYMVHNTEDIKEEGESCNSRLIKQMGVKEIKCRKNEIASAVLTAMDELKEQGYSPYYIYGNHLGEGNECIPMEAYVQAYQELCAWEEKTGKAFSYIFLASSTNATQSGLLMGSLLKKDKRKIVGISVSRNAARGREVIENNIKVYGKKWNLSLPKGWEDQIYFTDAYMEGGYGAYSEKVMDVIKRVYEEEGLPLDMTYTGKGFHGMLSYLKEKEICKENILFWHTGGTPLFFDLLHMKGALES</sequence>
<dbReference type="EMBL" id="DWYZ01000213">
    <property type="protein sequence ID" value="HJB29399.1"/>
    <property type="molecule type" value="Genomic_DNA"/>
</dbReference>
<dbReference type="PANTHER" id="PTHR43780:SF2">
    <property type="entry name" value="1-AMINOCYCLOPROPANE-1-CARBOXYLATE DEAMINASE-RELATED"/>
    <property type="match status" value="1"/>
</dbReference>
<dbReference type="SUPFAM" id="SSF56059">
    <property type="entry name" value="Glutathione synthetase ATP-binding domain-like"/>
    <property type="match status" value="1"/>
</dbReference>
<evidence type="ECO:0000259" key="5">
    <source>
        <dbReference type="PROSITE" id="PS50975"/>
    </source>
</evidence>
<dbReference type="GO" id="GO:0005524">
    <property type="term" value="F:ATP binding"/>
    <property type="evidence" value="ECO:0007669"/>
    <property type="project" value="UniProtKB-UniRule"/>
</dbReference>
<organism evidence="6 7">
    <name type="scientific">Candidatus Blautia faecavium</name>
    <dbReference type="NCBI Taxonomy" id="2838487"/>
    <lineage>
        <taxon>Bacteria</taxon>
        <taxon>Bacillati</taxon>
        <taxon>Bacillota</taxon>
        <taxon>Clostridia</taxon>
        <taxon>Lachnospirales</taxon>
        <taxon>Lachnospiraceae</taxon>
        <taxon>Blautia</taxon>
    </lineage>
</organism>
<keyword evidence="4" id="KW-0067">ATP-binding</keyword>
<dbReference type="Gene3D" id="3.40.50.20">
    <property type="match status" value="1"/>
</dbReference>
<dbReference type="InterPro" id="IPR013815">
    <property type="entry name" value="ATP_grasp_subdomain_1"/>
</dbReference>
<dbReference type="InterPro" id="IPR027278">
    <property type="entry name" value="ACCD_DCysDesulf"/>
</dbReference>
<evidence type="ECO:0000256" key="1">
    <source>
        <dbReference type="ARBA" id="ARBA00001933"/>
    </source>
</evidence>
<dbReference type="InterPro" id="IPR011761">
    <property type="entry name" value="ATP-grasp"/>
</dbReference>
<dbReference type="AlphaFoldDB" id="A0A9D2RXC7"/>
<reference evidence="6" key="2">
    <citation type="submission" date="2021-04" db="EMBL/GenBank/DDBJ databases">
        <authorList>
            <person name="Gilroy R."/>
        </authorList>
    </citation>
    <scope>NUCLEOTIDE SEQUENCE</scope>
    <source>
        <strain evidence="6">ChiSjej1B19-5720</strain>
    </source>
</reference>
<keyword evidence="3" id="KW-0663">Pyridoxal phosphate</keyword>
<feature type="domain" description="ATP-grasp" evidence="5">
    <location>
        <begin position="107"/>
        <end position="310"/>
    </location>
</feature>
<dbReference type="GO" id="GO:1901605">
    <property type="term" value="P:alpha-amino acid metabolic process"/>
    <property type="evidence" value="ECO:0007669"/>
    <property type="project" value="UniProtKB-ARBA"/>
</dbReference>
<name>A0A9D2RXC7_9FIRM</name>
<dbReference type="Proteomes" id="UP000823842">
    <property type="component" value="Unassembled WGS sequence"/>
</dbReference>
<proteinExistence type="inferred from homology"/>
<dbReference type="Gene3D" id="3.30.1490.20">
    <property type="entry name" value="ATP-grasp fold, A domain"/>
    <property type="match status" value="1"/>
</dbReference>
<dbReference type="Pfam" id="PF13535">
    <property type="entry name" value="ATP-grasp_4"/>
    <property type="match status" value="1"/>
</dbReference>
<accession>A0A9D2RXC7</accession>
<evidence type="ECO:0000313" key="7">
    <source>
        <dbReference type="Proteomes" id="UP000823842"/>
    </source>
</evidence>
<evidence type="ECO:0000256" key="3">
    <source>
        <dbReference type="ARBA" id="ARBA00022898"/>
    </source>
</evidence>
<dbReference type="PANTHER" id="PTHR43780">
    <property type="entry name" value="1-AMINOCYCLOPROPANE-1-CARBOXYLATE DEAMINASE-RELATED"/>
    <property type="match status" value="1"/>
</dbReference>